<evidence type="ECO:0000256" key="1">
    <source>
        <dbReference type="ARBA" id="ARBA00005165"/>
    </source>
</evidence>
<feature type="binding site" evidence="9">
    <location>
        <begin position="196"/>
        <end position="197"/>
    </location>
    <ligand>
        <name>2-[(2R,5Z)-2-carboxy-4-methylthiazol-5(2H)-ylidene]ethyl phosphate</name>
        <dbReference type="ChEBI" id="CHEBI:62899"/>
    </ligand>
</feature>
<evidence type="ECO:0000256" key="4">
    <source>
        <dbReference type="ARBA" id="ARBA00022842"/>
    </source>
</evidence>
<feature type="binding site" evidence="9">
    <location>
        <position position="79"/>
    </location>
    <ligand>
        <name>4-amino-2-methyl-5-(diphosphooxymethyl)pyrimidine</name>
        <dbReference type="ChEBI" id="CHEBI:57841"/>
    </ligand>
</feature>
<keyword evidence="14" id="KW-1185">Reference proteome</keyword>
<protein>
    <recommendedName>
        <fullName evidence="9">Thiamine-phosphate synthase</fullName>
        <shortName evidence="9">TP synthase</shortName>
        <shortName evidence="9">TPS</shortName>
        <ecNumber evidence="9">2.5.1.3</ecNumber>
    </recommendedName>
    <alternativeName>
        <fullName evidence="9">Thiamine-phosphate pyrophosphorylase</fullName>
        <shortName evidence="9">TMP pyrophosphorylase</shortName>
        <shortName evidence="9">TMP-PPase</shortName>
    </alternativeName>
</protein>
<dbReference type="InterPro" id="IPR013785">
    <property type="entry name" value="Aldolase_TIM"/>
</dbReference>
<dbReference type="NCBIfam" id="TIGR00693">
    <property type="entry name" value="thiE"/>
    <property type="match status" value="1"/>
</dbReference>
<dbReference type="GO" id="GO:0000287">
    <property type="term" value="F:magnesium ion binding"/>
    <property type="evidence" value="ECO:0007669"/>
    <property type="project" value="UniProtKB-UniRule"/>
</dbReference>
<feature type="binding site" evidence="9">
    <location>
        <position position="118"/>
    </location>
    <ligand>
        <name>4-amino-2-methyl-5-(diphosphooxymethyl)pyrimidine</name>
        <dbReference type="ChEBI" id="CHEBI:57841"/>
    </ligand>
</feature>
<dbReference type="GO" id="GO:0005737">
    <property type="term" value="C:cytoplasm"/>
    <property type="evidence" value="ECO:0007669"/>
    <property type="project" value="TreeGrafter"/>
</dbReference>
<comment type="catalytic activity">
    <reaction evidence="6 9 10">
        <text>4-methyl-5-(2-phosphooxyethyl)-thiazole + 4-amino-2-methyl-5-(diphosphooxymethyl)pyrimidine + H(+) = thiamine phosphate + diphosphate</text>
        <dbReference type="Rhea" id="RHEA:22328"/>
        <dbReference type="ChEBI" id="CHEBI:15378"/>
        <dbReference type="ChEBI" id="CHEBI:33019"/>
        <dbReference type="ChEBI" id="CHEBI:37575"/>
        <dbReference type="ChEBI" id="CHEBI:57841"/>
        <dbReference type="ChEBI" id="CHEBI:58296"/>
        <dbReference type="EC" id="2.5.1.3"/>
    </reaction>
</comment>
<keyword evidence="5 9" id="KW-0784">Thiamine biosynthesis</keyword>
<dbReference type="RefSeq" id="WP_110517324.1">
    <property type="nucleotide sequence ID" value="NZ_PDOF01000001.1"/>
</dbReference>
<dbReference type="Proteomes" id="UP000248066">
    <property type="component" value="Unassembled WGS sequence"/>
</dbReference>
<dbReference type="HAMAP" id="MF_00097">
    <property type="entry name" value="TMP_synthase"/>
    <property type="match status" value="1"/>
</dbReference>
<evidence type="ECO:0000256" key="11">
    <source>
        <dbReference type="RuleBase" id="RU004253"/>
    </source>
</evidence>
<evidence type="ECO:0000256" key="2">
    <source>
        <dbReference type="ARBA" id="ARBA00022679"/>
    </source>
</evidence>
<dbReference type="CDD" id="cd00564">
    <property type="entry name" value="TMP_TenI"/>
    <property type="match status" value="1"/>
</dbReference>
<evidence type="ECO:0000313" key="13">
    <source>
        <dbReference type="EMBL" id="PYZ97838.1"/>
    </source>
</evidence>
<reference evidence="13 14" key="1">
    <citation type="submission" date="2017-10" db="EMBL/GenBank/DDBJ databases">
        <title>Bacillus sp. nov., a halophilic bacterium isolated from a Yangshapao Lake.</title>
        <authorList>
            <person name="Wang H."/>
        </authorList>
    </citation>
    <scope>NUCLEOTIDE SEQUENCE [LARGE SCALE GENOMIC DNA]</scope>
    <source>
        <strain evidence="13 14">YSP-3</strain>
    </source>
</reference>
<feature type="binding site" evidence="9">
    <location>
        <position position="147"/>
    </location>
    <ligand>
        <name>4-amino-2-methyl-5-(diphosphooxymethyl)pyrimidine</name>
        <dbReference type="ChEBI" id="CHEBI:57841"/>
    </ligand>
</feature>
<accession>A0A2W0HVW6</accession>
<dbReference type="InterPro" id="IPR022998">
    <property type="entry name" value="ThiamineP_synth_TenI"/>
</dbReference>
<dbReference type="PANTHER" id="PTHR20857:SF15">
    <property type="entry name" value="THIAMINE-PHOSPHATE SYNTHASE"/>
    <property type="match status" value="1"/>
</dbReference>
<feature type="binding site" evidence="9">
    <location>
        <position position="99"/>
    </location>
    <ligand>
        <name>Mg(2+)</name>
        <dbReference type="ChEBI" id="CHEBI:18420"/>
    </ligand>
</feature>
<feature type="binding site" evidence="9">
    <location>
        <position position="176"/>
    </location>
    <ligand>
        <name>2-[(2R,5Z)-2-carboxy-4-methylthiazol-5(2H)-ylidene]ethyl phosphate</name>
        <dbReference type="ChEBI" id="CHEBI:62899"/>
    </ligand>
</feature>
<dbReference type="OrthoDB" id="9812206at2"/>
<dbReference type="InterPro" id="IPR034291">
    <property type="entry name" value="TMP_synthase"/>
</dbReference>
<dbReference type="UniPathway" id="UPA00060">
    <property type="reaction ID" value="UER00141"/>
</dbReference>
<comment type="pathway">
    <text evidence="1 9 11">Cofactor biosynthesis; thiamine diphosphate biosynthesis; thiamine phosphate from 4-amino-2-methyl-5-diphosphomethylpyrimidine and 4-methyl-5-(2-phosphoethyl)-thiazole: step 1/1.</text>
</comment>
<comment type="cofactor">
    <cofactor evidence="9">
        <name>Mg(2+)</name>
        <dbReference type="ChEBI" id="CHEBI:18420"/>
    </cofactor>
    <text evidence="9">Binds 1 Mg(2+) ion per subunit.</text>
</comment>
<comment type="caution">
    <text evidence="13">The sequence shown here is derived from an EMBL/GenBank/DDBJ whole genome shotgun (WGS) entry which is preliminary data.</text>
</comment>
<evidence type="ECO:0000259" key="12">
    <source>
        <dbReference type="Pfam" id="PF02581"/>
    </source>
</evidence>
<comment type="function">
    <text evidence="9">Condenses 4-methyl-5-(beta-hydroxyethyl)thiazole monophosphate (THZ-P) and 2-methyl-4-amino-5-hydroxymethyl pyrimidine pyrophosphate (HMP-PP) to form thiamine monophosphate (TMP).</text>
</comment>
<evidence type="ECO:0000256" key="7">
    <source>
        <dbReference type="ARBA" id="ARBA00047851"/>
    </source>
</evidence>
<dbReference type="EMBL" id="PDOF01000001">
    <property type="protein sequence ID" value="PYZ97838.1"/>
    <property type="molecule type" value="Genomic_DNA"/>
</dbReference>
<keyword evidence="3 9" id="KW-0479">Metal-binding</keyword>
<dbReference type="Gene3D" id="3.20.20.70">
    <property type="entry name" value="Aldolase class I"/>
    <property type="match status" value="1"/>
</dbReference>
<sequence length="222" mass="23342">MGGLDPAFVREKLKVYLIAGSKDTSSPLPVVLNEAIAGGITLFQFREKGPGAMEGQMKEALAMQLLKQCRNSGVPFIVNDDVDLALQIDADGIHVGQDDEDAAEVRKKAGKNKILGVSVHTVEEAYTAVEAGADYLGAGPIYKTGSKDDAKKESGPEWITEIRRNGIDIPVAAIGGINAGNGKEVIEAGADGLSVISAITMAPSPYQAAVELTSLFKDSKSR</sequence>
<feature type="domain" description="Thiamine phosphate synthase/TenI" evidence="12">
    <location>
        <begin position="15"/>
        <end position="199"/>
    </location>
</feature>
<dbReference type="GO" id="GO:0004789">
    <property type="term" value="F:thiamine-phosphate diphosphorylase activity"/>
    <property type="evidence" value="ECO:0007669"/>
    <property type="project" value="UniProtKB-UniRule"/>
</dbReference>
<keyword evidence="2 9" id="KW-0808">Transferase</keyword>
<dbReference type="FunFam" id="3.20.20.70:FF:000096">
    <property type="entry name" value="Thiamine-phosphate synthase"/>
    <property type="match status" value="1"/>
</dbReference>
<organism evidence="13 14">
    <name type="scientific">Alteribacter lacisalsi</name>
    <dbReference type="NCBI Taxonomy" id="2045244"/>
    <lineage>
        <taxon>Bacteria</taxon>
        <taxon>Bacillati</taxon>
        <taxon>Bacillota</taxon>
        <taxon>Bacilli</taxon>
        <taxon>Bacillales</taxon>
        <taxon>Bacillaceae</taxon>
        <taxon>Alteribacter</taxon>
    </lineage>
</organism>
<dbReference type="GO" id="GO:0009229">
    <property type="term" value="P:thiamine diphosphate biosynthetic process"/>
    <property type="evidence" value="ECO:0007669"/>
    <property type="project" value="UniProtKB-UniRule"/>
</dbReference>
<evidence type="ECO:0000256" key="10">
    <source>
        <dbReference type="RuleBase" id="RU003826"/>
    </source>
</evidence>
<dbReference type="PANTHER" id="PTHR20857">
    <property type="entry name" value="THIAMINE-PHOSPHATE PYROPHOSPHORYLASE"/>
    <property type="match status" value="1"/>
</dbReference>
<comment type="catalytic activity">
    <reaction evidence="7 9 10">
        <text>2-(2-carboxy-4-methylthiazol-5-yl)ethyl phosphate + 4-amino-2-methyl-5-(diphosphooxymethyl)pyrimidine + 2 H(+) = thiamine phosphate + CO2 + diphosphate</text>
        <dbReference type="Rhea" id="RHEA:47848"/>
        <dbReference type="ChEBI" id="CHEBI:15378"/>
        <dbReference type="ChEBI" id="CHEBI:16526"/>
        <dbReference type="ChEBI" id="CHEBI:33019"/>
        <dbReference type="ChEBI" id="CHEBI:37575"/>
        <dbReference type="ChEBI" id="CHEBI:57841"/>
        <dbReference type="ChEBI" id="CHEBI:62890"/>
        <dbReference type="EC" id="2.5.1.3"/>
    </reaction>
</comment>
<dbReference type="InterPro" id="IPR036206">
    <property type="entry name" value="ThiamineP_synth_sf"/>
</dbReference>
<dbReference type="GO" id="GO:0009228">
    <property type="term" value="P:thiamine biosynthetic process"/>
    <property type="evidence" value="ECO:0007669"/>
    <property type="project" value="UniProtKB-KW"/>
</dbReference>
<feature type="binding site" evidence="9">
    <location>
        <position position="80"/>
    </location>
    <ligand>
        <name>Mg(2+)</name>
        <dbReference type="ChEBI" id="CHEBI:18420"/>
    </ligand>
</feature>
<evidence type="ECO:0000256" key="8">
    <source>
        <dbReference type="ARBA" id="ARBA00047883"/>
    </source>
</evidence>
<evidence type="ECO:0000256" key="9">
    <source>
        <dbReference type="HAMAP-Rule" id="MF_00097"/>
    </source>
</evidence>
<comment type="similarity">
    <text evidence="9 10">Belongs to the thiamine-phosphate synthase family.</text>
</comment>
<gene>
    <name evidence="9" type="primary">thiE</name>
    <name evidence="13" type="ORF">CR205_04390</name>
</gene>
<proteinExistence type="inferred from homology"/>
<dbReference type="AlphaFoldDB" id="A0A2W0HVW6"/>
<feature type="binding site" evidence="9">
    <location>
        <begin position="44"/>
        <end position="48"/>
    </location>
    <ligand>
        <name>4-amino-2-methyl-5-(diphosphooxymethyl)pyrimidine</name>
        <dbReference type="ChEBI" id="CHEBI:57841"/>
    </ligand>
</feature>
<feature type="binding site" evidence="9">
    <location>
        <begin position="144"/>
        <end position="146"/>
    </location>
    <ligand>
        <name>2-[(2R,5Z)-2-carboxy-4-methylthiazol-5(2H)-ylidene]ethyl phosphate</name>
        <dbReference type="ChEBI" id="CHEBI:62899"/>
    </ligand>
</feature>
<dbReference type="SUPFAM" id="SSF51391">
    <property type="entry name" value="Thiamin phosphate synthase"/>
    <property type="match status" value="1"/>
</dbReference>
<evidence type="ECO:0000313" key="14">
    <source>
        <dbReference type="Proteomes" id="UP000248066"/>
    </source>
</evidence>
<evidence type="ECO:0000256" key="5">
    <source>
        <dbReference type="ARBA" id="ARBA00022977"/>
    </source>
</evidence>
<dbReference type="EC" id="2.5.1.3" evidence="9"/>
<evidence type="ECO:0000256" key="3">
    <source>
        <dbReference type="ARBA" id="ARBA00022723"/>
    </source>
</evidence>
<keyword evidence="4 9" id="KW-0460">Magnesium</keyword>
<evidence type="ECO:0000256" key="6">
    <source>
        <dbReference type="ARBA" id="ARBA00047334"/>
    </source>
</evidence>
<comment type="catalytic activity">
    <reaction evidence="8 9 10">
        <text>2-[(2R,5Z)-2-carboxy-4-methylthiazol-5(2H)-ylidene]ethyl phosphate + 4-amino-2-methyl-5-(diphosphooxymethyl)pyrimidine + 2 H(+) = thiamine phosphate + CO2 + diphosphate</text>
        <dbReference type="Rhea" id="RHEA:47844"/>
        <dbReference type="ChEBI" id="CHEBI:15378"/>
        <dbReference type="ChEBI" id="CHEBI:16526"/>
        <dbReference type="ChEBI" id="CHEBI:33019"/>
        <dbReference type="ChEBI" id="CHEBI:37575"/>
        <dbReference type="ChEBI" id="CHEBI:57841"/>
        <dbReference type="ChEBI" id="CHEBI:62899"/>
        <dbReference type="EC" id="2.5.1.3"/>
    </reaction>
</comment>
<name>A0A2W0HVW6_9BACI</name>
<dbReference type="Pfam" id="PF02581">
    <property type="entry name" value="TMP-TENI"/>
    <property type="match status" value="1"/>
</dbReference>